<dbReference type="RefSeq" id="WP_188388132.1">
    <property type="nucleotide sequence ID" value="NZ_BMFK01000001.1"/>
</dbReference>
<proteinExistence type="predicted"/>
<organism evidence="2 3">
    <name type="scientific">Priestia taiwanensis</name>
    <dbReference type="NCBI Taxonomy" id="1347902"/>
    <lineage>
        <taxon>Bacteria</taxon>
        <taxon>Bacillati</taxon>
        <taxon>Bacillota</taxon>
        <taxon>Bacilli</taxon>
        <taxon>Bacillales</taxon>
        <taxon>Bacillaceae</taxon>
        <taxon>Priestia</taxon>
    </lineage>
</organism>
<evidence type="ECO:0000313" key="3">
    <source>
        <dbReference type="Proteomes" id="UP000605259"/>
    </source>
</evidence>
<reference evidence="2" key="1">
    <citation type="journal article" date="2014" name="Int. J. Syst. Evol. Microbiol.">
        <title>Complete genome sequence of Corynebacterium casei LMG S-19264T (=DSM 44701T), isolated from a smear-ripened cheese.</title>
        <authorList>
            <consortium name="US DOE Joint Genome Institute (JGI-PGF)"/>
            <person name="Walter F."/>
            <person name="Albersmeier A."/>
            <person name="Kalinowski J."/>
            <person name="Ruckert C."/>
        </authorList>
    </citation>
    <scope>NUCLEOTIDE SEQUENCE</scope>
    <source>
        <strain evidence="2">CGMCC 1.12698</strain>
    </source>
</reference>
<feature type="domain" description="Glycoside-hydrolase family GH114 TIM-barrel" evidence="1">
    <location>
        <begin position="41"/>
        <end position="247"/>
    </location>
</feature>
<dbReference type="Proteomes" id="UP000605259">
    <property type="component" value="Unassembled WGS sequence"/>
</dbReference>
<dbReference type="Pfam" id="PF03537">
    <property type="entry name" value="Glyco_hydro_114"/>
    <property type="match status" value="1"/>
</dbReference>
<dbReference type="InterPro" id="IPR017853">
    <property type="entry name" value="GH"/>
</dbReference>
<sequence>MYQYNEILADRLEKLKSYRFYYGEVTSTMIEEAKQYELLIVNPSFFTKEQVKELQQQGVLMIGYIDVAEIDAENNQKHNIVREDDYYKVDKERVYYWEHDSYLMDMSSPHYRTFLLEELKQHIHKKGFNGILLNTIETIEEEFLGRPEELQRQAEGFSRFLQQVRSRYPHYIILQNGGLTIVEEYSHVYIDGVVLEGLHYKDVVEEPEVLRATTKLYQFNNRMDLSVFTVSYVNKVKNTQLARKLGFKHYHEKGDYDTW</sequence>
<dbReference type="InterPro" id="IPR013785">
    <property type="entry name" value="Aldolase_TIM"/>
</dbReference>
<dbReference type="InterPro" id="IPR004352">
    <property type="entry name" value="GH114_TIM-barrel"/>
</dbReference>
<evidence type="ECO:0000313" key="2">
    <source>
        <dbReference type="EMBL" id="GGE69210.1"/>
    </source>
</evidence>
<dbReference type="SUPFAM" id="SSF51445">
    <property type="entry name" value="(Trans)glycosidases"/>
    <property type="match status" value="1"/>
</dbReference>
<dbReference type="EMBL" id="BMFK01000001">
    <property type="protein sequence ID" value="GGE69210.1"/>
    <property type="molecule type" value="Genomic_DNA"/>
</dbReference>
<comment type="caution">
    <text evidence="2">The sequence shown here is derived from an EMBL/GenBank/DDBJ whole genome shotgun (WGS) entry which is preliminary data.</text>
</comment>
<name>A0A917EPZ8_9BACI</name>
<dbReference type="Gene3D" id="3.20.20.70">
    <property type="entry name" value="Aldolase class I"/>
    <property type="match status" value="1"/>
</dbReference>
<dbReference type="AlphaFoldDB" id="A0A917EPZ8"/>
<reference evidence="2" key="2">
    <citation type="submission" date="2020-09" db="EMBL/GenBank/DDBJ databases">
        <authorList>
            <person name="Sun Q."/>
            <person name="Zhou Y."/>
        </authorList>
    </citation>
    <scope>NUCLEOTIDE SEQUENCE</scope>
    <source>
        <strain evidence="2">CGMCC 1.12698</strain>
    </source>
</reference>
<accession>A0A917EPZ8</accession>
<dbReference type="PANTHER" id="PTHR35882:SF2">
    <property type="entry name" value="PELA"/>
    <property type="match status" value="1"/>
</dbReference>
<protein>
    <recommendedName>
        <fullName evidence="1">Glycoside-hydrolase family GH114 TIM-barrel domain-containing protein</fullName>
    </recommendedName>
</protein>
<dbReference type="PANTHER" id="PTHR35882">
    <property type="entry name" value="PELA"/>
    <property type="match status" value="1"/>
</dbReference>
<gene>
    <name evidence="2" type="ORF">GCM10007140_19090</name>
</gene>
<keyword evidence="3" id="KW-1185">Reference proteome</keyword>
<evidence type="ECO:0000259" key="1">
    <source>
        <dbReference type="Pfam" id="PF03537"/>
    </source>
</evidence>